<accession>A0A9P1I9Y4</accession>
<feature type="domain" description="RRM" evidence="3">
    <location>
        <begin position="105"/>
        <end position="181"/>
    </location>
</feature>
<dbReference type="PROSITE" id="PS50181">
    <property type="entry name" value="FBOX"/>
    <property type="match status" value="1"/>
</dbReference>
<evidence type="ECO:0000256" key="1">
    <source>
        <dbReference type="PROSITE-ProRule" id="PRU00176"/>
    </source>
</evidence>
<organism evidence="5 6">
    <name type="scientific">Caenorhabditis angaria</name>
    <dbReference type="NCBI Taxonomy" id="860376"/>
    <lineage>
        <taxon>Eukaryota</taxon>
        <taxon>Metazoa</taxon>
        <taxon>Ecdysozoa</taxon>
        <taxon>Nematoda</taxon>
        <taxon>Chromadorea</taxon>
        <taxon>Rhabditida</taxon>
        <taxon>Rhabditina</taxon>
        <taxon>Rhabditomorpha</taxon>
        <taxon>Rhabditoidea</taxon>
        <taxon>Rhabditidae</taxon>
        <taxon>Peloderinae</taxon>
        <taxon>Caenorhabditis</taxon>
    </lineage>
</organism>
<evidence type="ECO:0000313" key="6">
    <source>
        <dbReference type="Proteomes" id="UP001152747"/>
    </source>
</evidence>
<feature type="domain" description="F-box" evidence="4">
    <location>
        <begin position="237"/>
        <end position="281"/>
    </location>
</feature>
<keyword evidence="1" id="KW-0694">RNA-binding</keyword>
<reference evidence="5" key="1">
    <citation type="submission" date="2022-11" db="EMBL/GenBank/DDBJ databases">
        <authorList>
            <person name="Kikuchi T."/>
        </authorList>
    </citation>
    <scope>NUCLEOTIDE SEQUENCE</scope>
    <source>
        <strain evidence="5">PS1010</strain>
    </source>
</reference>
<evidence type="ECO:0000259" key="3">
    <source>
        <dbReference type="PROSITE" id="PS50102"/>
    </source>
</evidence>
<dbReference type="InterPro" id="IPR001810">
    <property type="entry name" value="F-box_dom"/>
</dbReference>
<sequence length="740" mass="81695">MRFGTGPEGKSQQQSMFKALRRLHGQNLESRGLHDMTEAFQQFVTRARFFSIGKLRRTWSHSAAEFIKYRRLLPMLLADGEDFDAGETDDFDASIAFQAASRDNRKIVVSNISPRVTQSQLTSFFSNYGKITNCILPKEEKNSSVFGTLPKHRKNCGSATITFKTVDAADRARNATSEELKFYDQVMVVAGYVSKKRGGKGLVLADDFGGGSSREDTPLSRASSTQSLASGSINSEVFPIESLPLRILERVVSFLPISETIRMERVSKKYMEVSIKSWQTINRIVLARETLFNKSRPMRTSHLKQILARSGINLKSLDISGIHQLFDDKALKVIANCCPNLVELDISGIHANCEELEELGESLSKLEQLSYRGMETTGDKAFYFLFKSEISKKLKFIDLRNSKRLHGRAFRLFGSQLESLYLDGCSKVDNLALEDLCTNSAGLKELRINEVYRISDENLSMIARRMEDLSIFTLCGDSYKSLTKAGLIHISHMRNITELALDYNILVNDELLIAISAGLQKLQSLSLANAGDDSSITSEGLSAIKNLSELSQLDVSSLAALNSEVVKKLAELKKLELIQMRNCTYLADEGFSALIGLGSLKHVDLSGAILISNDSIQRFIKGFPSGPKLSPITLVVGGTAADASKLTVRGSRVVVDFSDYSAILQTSMQTSQSSSNQKGGFRITSASDNEASSDDEFEALTAQRSFYIDAVCGEDDSPITDDGKLAEWAEKEARSLGLLK</sequence>
<evidence type="ECO:0000259" key="4">
    <source>
        <dbReference type="PROSITE" id="PS50181"/>
    </source>
</evidence>
<keyword evidence="6" id="KW-1185">Reference proteome</keyword>
<dbReference type="CDD" id="cd00590">
    <property type="entry name" value="RRM_SF"/>
    <property type="match status" value="1"/>
</dbReference>
<feature type="compositionally biased region" description="Low complexity" evidence="2">
    <location>
        <begin position="668"/>
        <end position="677"/>
    </location>
</feature>
<name>A0A9P1I9Y4_9PELO</name>
<dbReference type="Pfam" id="PF00076">
    <property type="entry name" value="RRM_1"/>
    <property type="match status" value="1"/>
</dbReference>
<dbReference type="GO" id="GO:0031146">
    <property type="term" value="P:SCF-dependent proteasomal ubiquitin-dependent protein catabolic process"/>
    <property type="evidence" value="ECO:0007669"/>
    <property type="project" value="TreeGrafter"/>
</dbReference>
<dbReference type="Proteomes" id="UP001152747">
    <property type="component" value="Unassembled WGS sequence"/>
</dbReference>
<dbReference type="InterPro" id="IPR012677">
    <property type="entry name" value="Nucleotide-bd_a/b_plait_sf"/>
</dbReference>
<dbReference type="Gene3D" id="3.30.70.330">
    <property type="match status" value="1"/>
</dbReference>
<dbReference type="InterPro" id="IPR006553">
    <property type="entry name" value="Leu-rich_rpt_Cys-con_subtyp"/>
</dbReference>
<comment type="caution">
    <text evidence="5">The sequence shown here is derived from an EMBL/GenBank/DDBJ whole genome shotgun (WGS) entry which is preliminary data.</text>
</comment>
<dbReference type="InterPro" id="IPR032675">
    <property type="entry name" value="LRR_dom_sf"/>
</dbReference>
<gene>
    <name evidence="5" type="ORF">CAMP_LOCUS3517</name>
</gene>
<dbReference type="InterPro" id="IPR035979">
    <property type="entry name" value="RBD_domain_sf"/>
</dbReference>
<dbReference type="AlphaFoldDB" id="A0A9P1I9Y4"/>
<proteinExistence type="predicted"/>
<evidence type="ECO:0000313" key="5">
    <source>
        <dbReference type="EMBL" id="CAI5440880.1"/>
    </source>
</evidence>
<dbReference type="EMBL" id="CANHGI010000002">
    <property type="protein sequence ID" value="CAI5440880.1"/>
    <property type="molecule type" value="Genomic_DNA"/>
</dbReference>
<dbReference type="GO" id="GO:0019005">
    <property type="term" value="C:SCF ubiquitin ligase complex"/>
    <property type="evidence" value="ECO:0007669"/>
    <property type="project" value="TreeGrafter"/>
</dbReference>
<dbReference type="SUPFAM" id="SSF52047">
    <property type="entry name" value="RNI-like"/>
    <property type="match status" value="1"/>
</dbReference>
<dbReference type="InterPro" id="IPR000504">
    <property type="entry name" value="RRM_dom"/>
</dbReference>
<dbReference type="FunFam" id="3.80.10.10:FF:001269">
    <property type="entry name" value="Putative RNA-binding protein EEED8.10"/>
    <property type="match status" value="1"/>
</dbReference>
<protein>
    <recommendedName>
        <fullName evidence="7">RRM domain-containing protein</fullName>
    </recommendedName>
</protein>
<dbReference type="Gene3D" id="3.80.10.10">
    <property type="entry name" value="Ribonuclease Inhibitor"/>
    <property type="match status" value="1"/>
</dbReference>
<dbReference type="OrthoDB" id="549243at2759"/>
<dbReference type="SMART" id="SM00360">
    <property type="entry name" value="RRM"/>
    <property type="match status" value="1"/>
</dbReference>
<dbReference type="GO" id="GO:0003723">
    <property type="term" value="F:RNA binding"/>
    <property type="evidence" value="ECO:0007669"/>
    <property type="project" value="UniProtKB-UniRule"/>
</dbReference>
<dbReference type="PANTHER" id="PTHR13318">
    <property type="entry name" value="PARTNER OF PAIRED, ISOFORM B-RELATED"/>
    <property type="match status" value="1"/>
</dbReference>
<evidence type="ECO:0008006" key="7">
    <source>
        <dbReference type="Google" id="ProtNLM"/>
    </source>
</evidence>
<dbReference type="SMART" id="SM00367">
    <property type="entry name" value="LRR_CC"/>
    <property type="match status" value="6"/>
</dbReference>
<evidence type="ECO:0000256" key="2">
    <source>
        <dbReference type="SAM" id="MobiDB-lite"/>
    </source>
</evidence>
<feature type="region of interest" description="Disordered" evidence="2">
    <location>
        <begin position="668"/>
        <end position="694"/>
    </location>
</feature>
<dbReference type="SUPFAM" id="SSF54928">
    <property type="entry name" value="RNA-binding domain, RBD"/>
    <property type="match status" value="1"/>
</dbReference>
<dbReference type="PROSITE" id="PS50102">
    <property type="entry name" value="RRM"/>
    <property type="match status" value="1"/>
</dbReference>